<comment type="caution">
    <text evidence="2">The sequence shown here is derived from an EMBL/GenBank/DDBJ whole genome shotgun (WGS) entry which is preliminary data.</text>
</comment>
<feature type="region of interest" description="Disordered" evidence="1">
    <location>
        <begin position="151"/>
        <end position="206"/>
    </location>
</feature>
<sequence>MCSDKLLKKIGGKISRKLTPEEKDSKFIKEETTTPLGLAIIPLTFTSNVKNNAQLSNKKSITIPTEILVEKYTPKLPNYILLGDKWFYGRKYDGLQTYIPEIVTDTENAWVRTTLRIKDLSHANVKKRPRIIVSVDKRDIHDFYKMLPGKSKDESKTRDSVSSLSHRSNISATSDSGTFDSDSSSNSDTSDSSSFSTSSSESEDKHIASTRTKNYFIMLRKKNSGPCSVQNCSLQVSRFRQITLLAYRKAQNNGSFKFYPYLKIGEQLCHIHYLSIVETDHYQKSKTQEPKSYLFIEQVSMLTKVLYMQRGNIELDPIHFQQMIVEFDLRLQGFFDKLEKALIPDERSLYNKIEAKKTIVSLCYIMAGIRNKFANDFKLEIGLYLSASGASRIAIDTLNSIGLSACYTTINNFKRKLANEHPLKIREFFSEQKNYLYVYNLDDYHDIHEKRRPNTTTLSTAKHMATCICKQVSACAPVPIIFNGSSIHNPALIPDKRSLYNKIEAKKTIVSLCYIMAGIRNKFANDFKLEIGLYLSASGASRIAIDTLNSIGLSACYTTINNFKRKLANEHPLKIREFFSEQKNYLYVYNLDDYHDIHEKRRPNTTTLSTAKHMATCICKQVSACAPVPIIFNGSSIHNPVNIDASNICFHLINQYHGTFDTSYTNCKKQWLVNGRPDINNFDKIELLTVHFYDDAIAERKEERSMKGVRLIGFQEKNLHSMNDYVSALQLILDIDNDTGILYNRVAPLVADWPGQLFIRKAITNLYKDNSQYSIPSRINSFIPILGPLHVSLNSREHVLIIYYTFFQKLFHFVFGKKKILAKKPKSCRINLLLDLAYNGWCKIRETILTKFGNIYLLDNIILATLDIYAILFRSGSFNEYVETIFRIWTFALRWKRHNYNKAPLAFLSDIFYWEDTNHPFIEVVKLFLVNFNDYYVENYHNERNQCEIKNIFEKTKTYPYKLSSLNLLTEKTSLFLLEYFQEIFKNSGKSKLHKTKKKIECKLITLGVTVDSRCLPTEFSTSVPPSPDTCDRCHKKLDNGEVLTCGHGYYYECYQILEYGCRYCEEYYKRGIYSNVKSFLERLEKRPNILTSEEREEKEDILVEENEIIEEIEINESQEVHEKFLRSLNYVNAW</sequence>
<feature type="compositionally biased region" description="Low complexity" evidence="1">
    <location>
        <begin position="171"/>
        <end position="200"/>
    </location>
</feature>
<dbReference type="Proteomes" id="UP000266861">
    <property type="component" value="Unassembled WGS sequence"/>
</dbReference>
<name>A0A397JAU9_9GLOM</name>
<accession>A0A397JAU9</accession>
<feature type="compositionally biased region" description="Polar residues" evidence="1">
    <location>
        <begin position="160"/>
        <end position="170"/>
    </location>
</feature>
<evidence type="ECO:0000313" key="3">
    <source>
        <dbReference type="Proteomes" id="UP000266861"/>
    </source>
</evidence>
<proteinExistence type="predicted"/>
<dbReference type="EMBL" id="PQFF01000074">
    <property type="protein sequence ID" value="RHZ84637.1"/>
    <property type="molecule type" value="Genomic_DNA"/>
</dbReference>
<reference evidence="2 3" key="1">
    <citation type="submission" date="2018-08" db="EMBL/GenBank/DDBJ databases">
        <title>Genome and evolution of the arbuscular mycorrhizal fungus Diversispora epigaea (formerly Glomus versiforme) and its bacterial endosymbionts.</title>
        <authorList>
            <person name="Sun X."/>
            <person name="Fei Z."/>
            <person name="Harrison M."/>
        </authorList>
    </citation>
    <scope>NUCLEOTIDE SEQUENCE [LARGE SCALE GENOMIC DNA]</scope>
    <source>
        <strain evidence="2 3">IT104</strain>
    </source>
</reference>
<gene>
    <name evidence="2" type="ORF">Glove_78g142</name>
</gene>
<evidence type="ECO:0000256" key="1">
    <source>
        <dbReference type="SAM" id="MobiDB-lite"/>
    </source>
</evidence>
<evidence type="ECO:0008006" key="4">
    <source>
        <dbReference type="Google" id="ProtNLM"/>
    </source>
</evidence>
<organism evidence="2 3">
    <name type="scientific">Diversispora epigaea</name>
    <dbReference type="NCBI Taxonomy" id="1348612"/>
    <lineage>
        <taxon>Eukaryota</taxon>
        <taxon>Fungi</taxon>
        <taxon>Fungi incertae sedis</taxon>
        <taxon>Mucoromycota</taxon>
        <taxon>Glomeromycotina</taxon>
        <taxon>Glomeromycetes</taxon>
        <taxon>Diversisporales</taxon>
        <taxon>Diversisporaceae</taxon>
        <taxon>Diversispora</taxon>
    </lineage>
</organism>
<protein>
    <recommendedName>
        <fullName evidence="4">RING-type domain-containing protein</fullName>
    </recommendedName>
</protein>
<evidence type="ECO:0000313" key="2">
    <source>
        <dbReference type="EMBL" id="RHZ84637.1"/>
    </source>
</evidence>
<dbReference type="OrthoDB" id="2412874at2759"/>
<dbReference type="AlphaFoldDB" id="A0A397JAU9"/>
<keyword evidence="3" id="KW-1185">Reference proteome</keyword>